<organism evidence="3 4">
    <name type="scientific">Candidatus Roizmanbacteria bacterium RIFCSPHIGHO2_01_FULL_39_8</name>
    <dbReference type="NCBI Taxonomy" id="1802033"/>
    <lineage>
        <taxon>Bacteria</taxon>
        <taxon>Candidatus Roizmaniibacteriota</taxon>
    </lineage>
</organism>
<accession>A0A1F7GH58</accession>
<keyword evidence="2" id="KW-0812">Transmembrane</keyword>
<name>A0A1F7GH58_9BACT</name>
<comment type="caution">
    <text evidence="3">The sequence shown here is derived from an EMBL/GenBank/DDBJ whole genome shotgun (WGS) entry which is preliminary data.</text>
</comment>
<keyword evidence="2" id="KW-0472">Membrane</keyword>
<gene>
    <name evidence="3" type="ORF">A2866_04810</name>
</gene>
<protein>
    <submittedName>
        <fullName evidence="3">Uncharacterized protein</fullName>
    </submittedName>
</protein>
<evidence type="ECO:0000256" key="2">
    <source>
        <dbReference type="SAM" id="Phobius"/>
    </source>
</evidence>
<dbReference type="AlphaFoldDB" id="A0A1F7GH58"/>
<reference evidence="3 4" key="1">
    <citation type="journal article" date="2016" name="Nat. Commun.">
        <title>Thousands of microbial genomes shed light on interconnected biogeochemical processes in an aquifer system.</title>
        <authorList>
            <person name="Anantharaman K."/>
            <person name="Brown C.T."/>
            <person name="Hug L.A."/>
            <person name="Sharon I."/>
            <person name="Castelle C.J."/>
            <person name="Probst A.J."/>
            <person name="Thomas B.C."/>
            <person name="Singh A."/>
            <person name="Wilkins M.J."/>
            <person name="Karaoz U."/>
            <person name="Brodie E.L."/>
            <person name="Williams K.H."/>
            <person name="Hubbard S.S."/>
            <person name="Banfield J.F."/>
        </authorList>
    </citation>
    <scope>NUCLEOTIDE SEQUENCE [LARGE SCALE GENOMIC DNA]</scope>
</reference>
<dbReference type="EMBL" id="MFZI01000074">
    <property type="protein sequence ID" value="OGK18181.1"/>
    <property type="molecule type" value="Genomic_DNA"/>
</dbReference>
<evidence type="ECO:0000313" key="3">
    <source>
        <dbReference type="EMBL" id="OGK18181.1"/>
    </source>
</evidence>
<evidence type="ECO:0000256" key="1">
    <source>
        <dbReference type="SAM" id="MobiDB-lite"/>
    </source>
</evidence>
<feature type="region of interest" description="Disordered" evidence="1">
    <location>
        <begin position="56"/>
        <end position="75"/>
    </location>
</feature>
<evidence type="ECO:0000313" key="4">
    <source>
        <dbReference type="Proteomes" id="UP000177026"/>
    </source>
</evidence>
<keyword evidence="2" id="KW-1133">Transmembrane helix</keyword>
<proteinExistence type="predicted"/>
<dbReference type="Proteomes" id="UP000177026">
    <property type="component" value="Unassembled WGS sequence"/>
</dbReference>
<feature type="transmembrane region" description="Helical" evidence="2">
    <location>
        <begin position="29"/>
        <end position="48"/>
    </location>
</feature>
<sequence length="75" mass="8710">MLDLIILSILLAFTSVVTSLVTNLSFHFPMDGILFICIGLSIYVMLGYQHSEYRRPQRQKVKNKPYRSKRKYASV</sequence>